<reference evidence="3" key="1">
    <citation type="submission" date="2018-12" db="EMBL/GenBank/DDBJ databases">
        <title>The complete genome of Metarhizium rileyi, a key fungal pathogen of Lepidoptera.</title>
        <authorList>
            <person name="Binneck E."/>
            <person name="Lastra C.C.L."/>
            <person name="Sosa-Gomez D.R."/>
        </authorList>
    </citation>
    <scope>NUCLEOTIDE SEQUENCE [LARGE SCALE GENOMIC DNA]</scope>
    <source>
        <strain evidence="3">Cep018-CH2</strain>
    </source>
</reference>
<sequence>MMVSRSTTTPKADIMHTFRAIALSTISQSTVFPSTQVLTSKVRPHSLLRTETLPRSTITTRDILATCRESRNEALRALPDLLPLSDCVIHFNGREDVICLVKVNLDVLDALSEAVLRYRAPGHGGKNDGSVAQMPDALDWVDKATKLALEARNSDFHDDFGFSFTEGIDQNHLLRFMSMFPKLVWLFLIVLPSPDDMETVIIDEAADDVDDEEHEGEGDKDATTSFRNGGSSTGSIGSYWIRGENGISDWYRWVPRSTTWDYSNEKVQTHFSDMAIWKDSLQAALRRHGDESRMLRSVQVEVMLHFREGAEPPRDL</sequence>
<gene>
    <name evidence="2" type="ORF">ED733_001720</name>
</gene>
<evidence type="ECO:0000313" key="3">
    <source>
        <dbReference type="Proteomes" id="UP000317257"/>
    </source>
</evidence>
<comment type="caution">
    <text evidence="2">The sequence shown here is derived from an EMBL/GenBank/DDBJ whole genome shotgun (WGS) entry which is preliminary data.</text>
</comment>
<feature type="compositionally biased region" description="Acidic residues" evidence="1">
    <location>
        <begin position="206"/>
        <end position="216"/>
    </location>
</feature>
<proteinExistence type="predicted"/>
<feature type="region of interest" description="Disordered" evidence="1">
    <location>
        <begin position="206"/>
        <end position="231"/>
    </location>
</feature>
<dbReference type="Proteomes" id="UP000317257">
    <property type="component" value="Unassembled WGS sequence"/>
</dbReference>
<dbReference type="EMBL" id="SBHS01000042">
    <property type="protein sequence ID" value="TWU71542.1"/>
    <property type="molecule type" value="Genomic_DNA"/>
</dbReference>
<evidence type="ECO:0000256" key="1">
    <source>
        <dbReference type="SAM" id="MobiDB-lite"/>
    </source>
</evidence>
<protein>
    <submittedName>
        <fullName evidence="2">Uncharacterized protein</fullName>
    </submittedName>
</protein>
<name>A0A5C6G1B2_METRR</name>
<evidence type="ECO:0000313" key="2">
    <source>
        <dbReference type="EMBL" id="TWU71542.1"/>
    </source>
</evidence>
<organism evidence="2 3">
    <name type="scientific">Metarhizium rileyi (strain RCEF 4871)</name>
    <name type="common">Nomuraea rileyi</name>
    <dbReference type="NCBI Taxonomy" id="1649241"/>
    <lineage>
        <taxon>Eukaryota</taxon>
        <taxon>Fungi</taxon>
        <taxon>Dikarya</taxon>
        <taxon>Ascomycota</taxon>
        <taxon>Pezizomycotina</taxon>
        <taxon>Sordariomycetes</taxon>
        <taxon>Hypocreomycetidae</taxon>
        <taxon>Hypocreales</taxon>
        <taxon>Clavicipitaceae</taxon>
        <taxon>Metarhizium</taxon>
    </lineage>
</organism>
<dbReference type="AlphaFoldDB" id="A0A5C6G1B2"/>
<accession>A0A5C6G1B2</accession>